<protein>
    <submittedName>
        <fullName evidence="1">Uncharacterized protein</fullName>
    </submittedName>
</protein>
<dbReference type="Gramene" id="Solyc01g017185.1.1">
    <property type="protein sequence ID" value="Solyc01g017185.1.1"/>
    <property type="gene ID" value="Solyc01g017185.1"/>
</dbReference>
<dbReference type="Proteomes" id="UP000004994">
    <property type="component" value="Chromosome 1"/>
</dbReference>
<evidence type="ECO:0000313" key="1">
    <source>
        <dbReference type="EnsemblPlants" id="Solyc01g017185.1.1"/>
    </source>
</evidence>
<organism evidence="1">
    <name type="scientific">Solanum lycopersicum</name>
    <name type="common">Tomato</name>
    <name type="synonym">Lycopersicon esculentum</name>
    <dbReference type="NCBI Taxonomy" id="4081"/>
    <lineage>
        <taxon>Eukaryota</taxon>
        <taxon>Viridiplantae</taxon>
        <taxon>Streptophyta</taxon>
        <taxon>Embryophyta</taxon>
        <taxon>Tracheophyta</taxon>
        <taxon>Spermatophyta</taxon>
        <taxon>Magnoliopsida</taxon>
        <taxon>eudicotyledons</taxon>
        <taxon>Gunneridae</taxon>
        <taxon>Pentapetalae</taxon>
        <taxon>asterids</taxon>
        <taxon>lamiids</taxon>
        <taxon>Solanales</taxon>
        <taxon>Solanaceae</taxon>
        <taxon>Solanoideae</taxon>
        <taxon>Solaneae</taxon>
        <taxon>Solanum</taxon>
        <taxon>Solanum subgen. Lycopersicon</taxon>
    </lineage>
</organism>
<reference evidence="1" key="2">
    <citation type="submission" date="2019-01" db="UniProtKB">
        <authorList>
            <consortium name="EnsemblPlants"/>
        </authorList>
    </citation>
    <scope>IDENTIFICATION</scope>
    <source>
        <strain evidence="1">cv. Heinz 1706</strain>
    </source>
</reference>
<keyword evidence="2" id="KW-1185">Reference proteome</keyword>
<dbReference type="EnsemblPlants" id="Solyc01g017185.1.1">
    <property type="protein sequence ID" value="Solyc01g017185.1.1"/>
    <property type="gene ID" value="Solyc01g017185.1"/>
</dbReference>
<name>A0A3Q7EC19_SOLLC</name>
<evidence type="ECO:0000313" key="2">
    <source>
        <dbReference type="Proteomes" id="UP000004994"/>
    </source>
</evidence>
<dbReference type="AlphaFoldDB" id="A0A3Q7EC19"/>
<reference evidence="1" key="1">
    <citation type="journal article" date="2012" name="Nature">
        <title>The tomato genome sequence provides insights into fleshy fruit evolution.</title>
        <authorList>
            <consortium name="Tomato Genome Consortium"/>
        </authorList>
    </citation>
    <scope>NUCLEOTIDE SEQUENCE [LARGE SCALE GENOMIC DNA]</scope>
    <source>
        <strain evidence="1">cv. Heinz 1706</strain>
    </source>
</reference>
<accession>A0A3Q7EC19</accession>
<sequence length="77" mass="8969">MFCKGTGAGYYETQDLLSKEIRFRTLICPRFSLILPVSTKNSKYLNFFRTRPSQITMIRSASFYTILVTQGLNRMDM</sequence>
<dbReference type="InParanoid" id="A0A3Q7EC19"/>
<proteinExistence type="predicted"/>